<proteinExistence type="predicted"/>
<dbReference type="Pfam" id="PF10342">
    <property type="entry name" value="Kre9_KNH"/>
    <property type="match status" value="1"/>
</dbReference>
<feature type="chain" id="PRO_5043007293" description="Yeast cell wall synthesis Kre9/Knh1-like N-terminal domain-containing protein" evidence="2">
    <location>
        <begin position="17"/>
        <end position="125"/>
    </location>
</feature>
<dbReference type="EMBL" id="MU855347">
    <property type="protein sequence ID" value="KAK3905760.1"/>
    <property type="molecule type" value="Genomic_DNA"/>
</dbReference>
<evidence type="ECO:0000256" key="2">
    <source>
        <dbReference type="SAM" id="SignalP"/>
    </source>
</evidence>
<dbReference type="InterPro" id="IPR052479">
    <property type="entry name" value="GPI-anchor_Adhesion_Reg"/>
</dbReference>
<accession>A0AAN6MSD4</accession>
<evidence type="ECO:0000259" key="3">
    <source>
        <dbReference type="Pfam" id="PF10342"/>
    </source>
</evidence>
<reference evidence="4" key="2">
    <citation type="submission" date="2023-05" db="EMBL/GenBank/DDBJ databases">
        <authorList>
            <consortium name="Lawrence Berkeley National Laboratory"/>
            <person name="Steindorff A."/>
            <person name="Hensen N."/>
            <person name="Bonometti L."/>
            <person name="Westerberg I."/>
            <person name="Brannstrom I.O."/>
            <person name="Guillou S."/>
            <person name="Cros-Aarteil S."/>
            <person name="Calhoun S."/>
            <person name="Haridas S."/>
            <person name="Kuo A."/>
            <person name="Mondo S."/>
            <person name="Pangilinan J."/>
            <person name="Riley R."/>
            <person name="Labutti K."/>
            <person name="Andreopoulos B."/>
            <person name="Lipzen A."/>
            <person name="Chen C."/>
            <person name="Yanf M."/>
            <person name="Daum C."/>
            <person name="Ng V."/>
            <person name="Clum A."/>
            <person name="Ohm R."/>
            <person name="Martin F."/>
            <person name="Silar P."/>
            <person name="Natvig D."/>
            <person name="Lalanne C."/>
            <person name="Gautier V."/>
            <person name="Ament-Velasquez S.L."/>
            <person name="Kruys A."/>
            <person name="Hutchinson M.I."/>
            <person name="Powell A.J."/>
            <person name="Barry K."/>
            <person name="Miller A.N."/>
            <person name="Grigoriev I.V."/>
            <person name="Debuchy R."/>
            <person name="Gladieux P."/>
            <person name="Thoren M.H."/>
            <person name="Johannesson H."/>
        </authorList>
    </citation>
    <scope>NUCLEOTIDE SEQUENCE</scope>
    <source>
        <strain evidence="4">CBS 103.79</strain>
    </source>
</reference>
<sequence>MRASPLFAFAAPLVSAIQLLEPFANSLVAKGQMHNITWTSVDTDPQAFSIFLVNFVDYPPFYTKVAANVPTCAGQFEVIVPCEVNSSYGFQFNAINGNNVYDIYAQTAKFYVEGSCESVSGCLTK</sequence>
<comment type="caution">
    <text evidence="4">The sequence shown here is derived from an EMBL/GenBank/DDBJ whole genome shotgun (WGS) entry which is preliminary data.</text>
</comment>
<dbReference type="Proteomes" id="UP001303889">
    <property type="component" value="Unassembled WGS sequence"/>
</dbReference>
<name>A0AAN6MSD4_9PEZI</name>
<evidence type="ECO:0000313" key="5">
    <source>
        <dbReference type="Proteomes" id="UP001303889"/>
    </source>
</evidence>
<evidence type="ECO:0000256" key="1">
    <source>
        <dbReference type="ARBA" id="ARBA00022729"/>
    </source>
</evidence>
<keyword evidence="1 2" id="KW-0732">Signal</keyword>
<keyword evidence="5" id="KW-1185">Reference proteome</keyword>
<evidence type="ECO:0000313" key="4">
    <source>
        <dbReference type="EMBL" id="KAK3905760.1"/>
    </source>
</evidence>
<gene>
    <name evidence="4" type="ORF">C8A05DRAFT_12439</name>
</gene>
<dbReference type="PANTHER" id="PTHR35185:SF2">
    <property type="entry name" value="EXTRACELLULAR PROLINE-SERINE RICH PROTEIN (AFU_ORTHOLOGUE AFUA_8G07090)"/>
    <property type="match status" value="1"/>
</dbReference>
<organism evidence="4 5">
    <name type="scientific">Staphylotrichum tortipilum</name>
    <dbReference type="NCBI Taxonomy" id="2831512"/>
    <lineage>
        <taxon>Eukaryota</taxon>
        <taxon>Fungi</taxon>
        <taxon>Dikarya</taxon>
        <taxon>Ascomycota</taxon>
        <taxon>Pezizomycotina</taxon>
        <taxon>Sordariomycetes</taxon>
        <taxon>Sordariomycetidae</taxon>
        <taxon>Sordariales</taxon>
        <taxon>Chaetomiaceae</taxon>
        <taxon>Staphylotrichum</taxon>
    </lineage>
</organism>
<dbReference type="AlphaFoldDB" id="A0AAN6MSD4"/>
<feature type="signal peptide" evidence="2">
    <location>
        <begin position="1"/>
        <end position="16"/>
    </location>
</feature>
<feature type="domain" description="Yeast cell wall synthesis Kre9/Knh1-like N-terminal" evidence="3">
    <location>
        <begin position="22"/>
        <end position="112"/>
    </location>
</feature>
<dbReference type="InterPro" id="IPR018466">
    <property type="entry name" value="Kre9/Knh1-like_N"/>
</dbReference>
<protein>
    <recommendedName>
        <fullName evidence="3">Yeast cell wall synthesis Kre9/Knh1-like N-terminal domain-containing protein</fullName>
    </recommendedName>
</protein>
<reference evidence="4" key="1">
    <citation type="journal article" date="2023" name="Mol. Phylogenet. Evol.">
        <title>Genome-scale phylogeny and comparative genomics of the fungal order Sordariales.</title>
        <authorList>
            <person name="Hensen N."/>
            <person name="Bonometti L."/>
            <person name="Westerberg I."/>
            <person name="Brannstrom I.O."/>
            <person name="Guillou S."/>
            <person name="Cros-Aarteil S."/>
            <person name="Calhoun S."/>
            <person name="Haridas S."/>
            <person name="Kuo A."/>
            <person name="Mondo S."/>
            <person name="Pangilinan J."/>
            <person name="Riley R."/>
            <person name="LaButti K."/>
            <person name="Andreopoulos B."/>
            <person name="Lipzen A."/>
            <person name="Chen C."/>
            <person name="Yan M."/>
            <person name="Daum C."/>
            <person name="Ng V."/>
            <person name="Clum A."/>
            <person name="Steindorff A."/>
            <person name="Ohm R.A."/>
            <person name="Martin F."/>
            <person name="Silar P."/>
            <person name="Natvig D.O."/>
            <person name="Lalanne C."/>
            <person name="Gautier V."/>
            <person name="Ament-Velasquez S.L."/>
            <person name="Kruys A."/>
            <person name="Hutchinson M.I."/>
            <person name="Powell A.J."/>
            <person name="Barry K."/>
            <person name="Miller A.N."/>
            <person name="Grigoriev I.V."/>
            <person name="Debuchy R."/>
            <person name="Gladieux P."/>
            <person name="Hiltunen Thoren M."/>
            <person name="Johannesson H."/>
        </authorList>
    </citation>
    <scope>NUCLEOTIDE SEQUENCE</scope>
    <source>
        <strain evidence="4">CBS 103.79</strain>
    </source>
</reference>
<dbReference type="PANTHER" id="PTHR35185">
    <property type="entry name" value="SERINE/THREONINE-RICH PROTEIN ADG2-RELATED"/>
    <property type="match status" value="1"/>
</dbReference>